<dbReference type="EMBL" id="JACEIK010006940">
    <property type="protein sequence ID" value="MCE3049504.1"/>
    <property type="molecule type" value="Genomic_DNA"/>
</dbReference>
<proteinExistence type="predicted"/>
<dbReference type="InterPro" id="IPR044534">
    <property type="entry name" value="TTL1-4"/>
</dbReference>
<name>A0ABS8WK56_DATST</name>
<organism evidence="2 3">
    <name type="scientific">Datura stramonium</name>
    <name type="common">Jimsonweed</name>
    <name type="synonym">Common thornapple</name>
    <dbReference type="NCBI Taxonomy" id="4076"/>
    <lineage>
        <taxon>Eukaryota</taxon>
        <taxon>Viridiplantae</taxon>
        <taxon>Streptophyta</taxon>
        <taxon>Embryophyta</taxon>
        <taxon>Tracheophyta</taxon>
        <taxon>Spermatophyta</taxon>
        <taxon>Magnoliopsida</taxon>
        <taxon>eudicotyledons</taxon>
        <taxon>Gunneridae</taxon>
        <taxon>Pentapetalae</taxon>
        <taxon>asterids</taxon>
        <taxon>lamiids</taxon>
        <taxon>Solanales</taxon>
        <taxon>Solanaceae</taxon>
        <taxon>Solanoideae</taxon>
        <taxon>Datureae</taxon>
        <taxon>Datura</taxon>
    </lineage>
</organism>
<gene>
    <name evidence="2" type="ORF">HAX54_045040</name>
</gene>
<evidence type="ECO:0000313" key="2">
    <source>
        <dbReference type="EMBL" id="MCE3049504.1"/>
    </source>
</evidence>
<dbReference type="PANTHER" id="PTHR46050">
    <property type="entry name" value="TPR REPEAT-CONTAINING THIOREDOXIN"/>
    <property type="match status" value="1"/>
</dbReference>
<dbReference type="CDD" id="cd02947">
    <property type="entry name" value="TRX_family"/>
    <property type="match status" value="1"/>
</dbReference>
<dbReference type="InterPro" id="IPR013766">
    <property type="entry name" value="Thioredoxin_domain"/>
</dbReference>
<dbReference type="PANTHER" id="PTHR46050:SF22">
    <property type="entry name" value="TPR REPEAT-CONTAINING THIOREDOXIN TTL1-LIKE"/>
    <property type="match status" value="1"/>
</dbReference>
<dbReference type="InterPro" id="IPR036249">
    <property type="entry name" value="Thioredoxin-like_sf"/>
</dbReference>
<dbReference type="Pfam" id="PF00085">
    <property type="entry name" value="Thioredoxin"/>
    <property type="match status" value="1"/>
</dbReference>
<dbReference type="Gene3D" id="3.40.30.10">
    <property type="entry name" value="Glutaredoxin"/>
    <property type="match status" value="1"/>
</dbReference>
<feature type="domain" description="Thioredoxin" evidence="1">
    <location>
        <begin position="69"/>
        <end position="118"/>
    </location>
</feature>
<keyword evidence="3" id="KW-1185">Reference proteome</keyword>
<comment type="caution">
    <text evidence="2">The sequence shown here is derived from an EMBL/GenBank/DDBJ whole genome shotgun (WGS) entry which is preliminary data.</text>
</comment>
<evidence type="ECO:0000259" key="1">
    <source>
        <dbReference type="Pfam" id="PF00085"/>
    </source>
</evidence>
<sequence>MKFGGEVELVSGLEQFRAAISSPAGCPASLLDPHVVIYYDSIIILETAGLYLSYDFIYMKEDRKLYINLLCLLKVDVDECPAVASSENVRVLPTFKIYKQGSCMKEVVSPNPEVLESLVRHYTI</sequence>
<dbReference type="SUPFAM" id="SSF52833">
    <property type="entry name" value="Thioredoxin-like"/>
    <property type="match status" value="1"/>
</dbReference>
<dbReference type="Proteomes" id="UP000823775">
    <property type="component" value="Unassembled WGS sequence"/>
</dbReference>
<protein>
    <recommendedName>
        <fullName evidence="1">Thioredoxin domain-containing protein</fullName>
    </recommendedName>
</protein>
<accession>A0ABS8WK56</accession>
<evidence type="ECO:0000313" key="3">
    <source>
        <dbReference type="Proteomes" id="UP000823775"/>
    </source>
</evidence>
<reference evidence="2 3" key="1">
    <citation type="journal article" date="2021" name="BMC Genomics">
        <title>Datura genome reveals duplications of psychoactive alkaloid biosynthetic genes and high mutation rate following tissue culture.</title>
        <authorList>
            <person name="Rajewski A."/>
            <person name="Carter-House D."/>
            <person name="Stajich J."/>
            <person name="Litt A."/>
        </authorList>
    </citation>
    <scope>NUCLEOTIDE SEQUENCE [LARGE SCALE GENOMIC DNA]</scope>
    <source>
        <strain evidence="2">AR-01</strain>
    </source>
</reference>